<evidence type="ECO:0000259" key="2">
    <source>
        <dbReference type="Pfam" id="PF12315"/>
    </source>
</evidence>
<evidence type="ECO:0000256" key="1">
    <source>
        <dbReference type="SAM" id="MobiDB-lite"/>
    </source>
</evidence>
<evidence type="ECO:0000313" key="3">
    <source>
        <dbReference type="EMBL" id="KAK1359255.1"/>
    </source>
</evidence>
<dbReference type="PANTHER" id="PTHR24209:SF31">
    <property type="entry name" value="PROTEIN DA1-LIKE ISOFORM X1"/>
    <property type="match status" value="1"/>
</dbReference>
<keyword evidence="4" id="KW-1185">Reference proteome</keyword>
<comment type="caution">
    <text evidence="3">The sequence shown here is derived from an EMBL/GenBank/DDBJ whole genome shotgun (WGS) entry which is preliminary data.</text>
</comment>
<dbReference type="GO" id="GO:0043130">
    <property type="term" value="F:ubiquitin binding"/>
    <property type="evidence" value="ECO:0007669"/>
    <property type="project" value="TreeGrafter"/>
</dbReference>
<dbReference type="InterPro" id="IPR022087">
    <property type="entry name" value="DA1-like_dom"/>
</dbReference>
<name>A0AAD8H1I9_9APIA</name>
<reference evidence="3" key="2">
    <citation type="submission" date="2023-05" db="EMBL/GenBank/DDBJ databases">
        <authorList>
            <person name="Schelkunov M.I."/>
        </authorList>
    </citation>
    <scope>NUCLEOTIDE SEQUENCE</scope>
    <source>
        <strain evidence="3">Hsosn_3</strain>
        <tissue evidence="3">Leaf</tissue>
    </source>
</reference>
<dbReference type="InterPro" id="IPR045218">
    <property type="entry name" value="DA1-like"/>
</dbReference>
<evidence type="ECO:0000313" key="4">
    <source>
        <dbReference type="Proteomes" id="UP001237642"/>
    </source>
</evidence>
<dbReference type="EMBL" id="JAUIZM010000010">
    <property type="protein sequence ID" value="KAK1359255.1"/>
    <property type="molecule type" value="Genomic_DNA"/>
</dbReference>
<dbReference type="Proteomes" id="UP001237642">
    <property type="component" value="Unassembled WGS sequence"/>
</dbReference>
<gene>
    <name evidence="3" type="ORF">POM88_043729</name>
</gene>
<reference evidence="3" key="1">
    <citation type="submission" date="2023-02" db="EMBL/GenBank/DDBJ databases">
        <title>Genome of toxic invasive species Heracleum sosnowskyi carries increased number of genes despite the absence of recent whole-genome duplications.</title>
        <authorList>
            <person name="Schelkunov M."/>
            <person name="Shtratnikova V."/>
            <person name="Makarenko M."/>
            <person name="Klepikova A."/>
            <person name="Omelchenko D."/>
            <person name="Novikova G."/>
            <person name="Obukhova E."/>
            <person name="Bogdanov V."/>
            <person name="Penin A."/>
            <person name="Logacheva M."/>
        </authorList>
    </citation>
    <scope>NUCLEOTIDE SEQUENCE</scope>
    <source>
        <strain evidence="3">Hsosn_3</strain>
        <tissue evidence="3">Leaf</tissue>
    </source>
</reference>
<organism evidence="3 4">
    <name type="scientific">Heracleum sosnowskyi</name>
    <dbReference type="NCBI Taxonomy" id="360622"/>
    <lineage>
        <taxon>Eukaryota</taxon>
        <taxon>Viridiplantae</taxon>
        <taxon>Streptophyta</taxon>
        <taxon>Embryophyta</taxon>
        <taxon>Tracheophyta</taxon>
        <taxon>Spermatophyta</taxon>
        <taxon>Magnoliopsida</taxon>
        <taxon>eudicotyledons</taxon>
        <taxon>Gunneridae</taxon>
        <taxon>Pentapetalae</taxon>
        <taxon>asterids</taxon>
        <taxon>campanulids</taxon>
        <taxon>Apiales</taxon>
        <taxon>Apiaceae</taxon>
        <taxon>Apioideae</taxon>
        <taxon>apioid superclade</taxon>
        <taxon>Tordylieae</taxon>
        <taxon>Tordyliinae</taxon>
        <taxon>Heracleum</taxon>
    </lineage>
</organism>
<protein>
    <submittedName>
        <fullName evidence="3">DA1-like domain-containing protein</fullName>
    </submittedName>
</protein>
<proteinExistence type="predicted"/>
<feature type="region of interest" description="Disordered" evidence="1">
    <location>
        <begin position="50"/>
        <end position="87"/>
    </location>
</feature>
<feature type="compositionally biased region" description="Polar residues" evidence="1">
    <location>
        <begin position="76"/>
        <end position="87"/>
    </location>
</feature>
<dbReference type="Pfam" id="PF12315">
    <property type="entry name" value="DA1-like"/>
    <property type="match status" value="1"/>
</dbReference>
<dbReference type="PANTHER" id="PTHR24209">
    <property type="entry name" value="PROTEIN DA1-RELATED 2"/>
    <property type="match status" value="1"/>
</dbReference>
<accession>A0AAD8H1I9</accession>
<feature type="domain" description="Protein DA1-like" evidence="2">
    <location>
        <begin position="240"/>
        <end position="427"/>
    </location>
</feature>
<sequence>MEYNGGYMNGGYGAFTFEDPLSEDENEDIHHAVQYSILESNSAEMNFVESSYTEEDEHHPGSTQGSTEHSDESMRQNESSTSARDSNCQIDQLWDSNSQIDKVWDVCRESSTLERDSDCQIDEVWDSNRQINQVWDVCRGSSTSERDSNCHIGQVCDVCDEVILSDRLTRIYWGQKACDKHLSDGSTKCCSCSRLKIGNMRFISLNDGRKLCSDCHCTAIMDTEACIPLFHEVYRFLEGIDMKILKDIPIFLVDEKDMNKISSKLSVKDKRGTTLGMTTLRAEFVVRSVARSYQRGENIYVKKEVQNIRRIHEVTSMMILYGYPRLVIGATIAHEMIHAWIGIEGYKKLRLEVEEGICEVMSHKWLDWYAFVGDDFLHTTPEQAEFLRNLKEVTKNKKEVRYDKIYGHGFREAKWAIERYGLRLTISYAARTGKFPK</sequence>
<dbReference type="AlphaFoldDB" id="A0AAD8H1I9"/>